<feature type="region of interest" description="Disordered" evidence="2">
    <location>
        <begin position="258"/>
        <end position="277"/>
    </location>
</feature>
<evidence type="ECO:0000256" key="2">
    <source>
        <dbReference type="SAM" id="MobiDB-lite"/>
    </source>
</evidence>
<keyword evidence="4" id="KW-1185">Reference proteome</keyword>
<evidence type="ECO:0000256" key="1">
    <source>
        <dbReference type="SAM" id="Coils"/>
    </source>
</evidence>
<feature type="region of interest" description="Disordered" evidence="2">
    <location>
        <begin position="372"/>
        <end position="443"/>
    </location>
</feature>
<evidence type="ECO:0000313" key="4">
    <source>
        <dbReference type="Proteomes" id="UP000807159"/>
    </source>
</evidence>
<feature type="compositionally biased region" description="Polar residues" evidence="2">
    <location>
        <begin position="640"/>
        <end position="649"/>
    </location>
</feature>
<feature type="coiled-coil region" evidence="1">
    <location>
        <begin position="53"/>
        <end position="107"/>
    </location>
</feature>
<organism evidence="3 4">
    <name type="scientific">Populus deltoides</name>
    <name type="common">Eastern poplar</name>
    <name type="synonym">Eastern cottonwood</name>
    <dbReference type="NCBI Taxonomy" id="3696"/>
    <lineage>
        <taxon>Eukaryota</taxon>
        <taxon>Viridiplantae</taxon>
        <taxon>Streptophyta</taxon>
        <taxon>Embryophyta</taxon>
        <taxon>Tracheophyta</taxon>
        <taxon>Spermatophyta</taxon>
        <taxon>Magnoliopsida</taxon>
        <taxon>eudicotyledons</taxon>
        <taxon>Gunneridae</taxon>
        <taxon>Pentapetalae</taxon>
        <taxon>rosids</taxon>
        <taxon>fabids</taxon>
        <taxon>Malpighiales</taxon>
        <taxon>Salicaceae</taxon>
        <taxon>Saliceae</taxon>
        <taxon>Populus</taxon>
    </lineage>
</organism>
<sequence>MDWDLWGPPNDIVAEGSGFDNSQCDFYFGYGFDVIEEEALNEKSCVQVLRILIKKADTEILEFEQDLLSLQTELAWVENEDWPDICCNALREKIDFLDISIKNLTSKDKNEIEVRLLMYTQPVETLDEILKVLFRNYICKKDKQITDSSLLGGPKHKNAIVLGSSSDAPQHATNGLDKEKRLSNCNLETVTSEKTKGCSSIPTEHCAILNPSLNLQGKKTGNSMVVKLASSTIKVSVPRSSEVAPDYSDKKKSLSLCIPRSTGKGDAREHGSTPEDEKLIQSLSSKSAYKGRHSLKPVNVEPTENSASNSTIYALENAVTPSYKEKLDDSDSIATEEVEEHISISTVDVVTSVTSSKPVVKKTDLRKIVKPSNTAAKDFGPSGNRNAAHRSSENKMLVTPDLKVIGNEEATGLQSRARGKSKTSSSSLNLEGRRNRPGTDEPAGAILKIIRAEALRSPAGLPGTKDNSDCALGTFKQAKGSNSGTEQKLSEFAPKSALKRTVKELKIAVAHDVVSLKSSRKTTGKKKTPLIVKFRETDLTDTENCALTSLLEIQDHGGRNTAKLQPEEEKPMLVEVQMTEISADEKRSNLNLSLIPQKEKGKRHINSNPPILHEIGFSELILKSSSSISESNKKRKSGAGPQNASLNETLSRKITKKSARPDKGEAREHGAAAYNAPNSVSEPQKKKKVCVNFPLPLGTEDPTVQMDLSSSLGDTIDGASENDLSVEESCSICDSSSEVVASFSSAISTLRDLPLAELRTIAGRLKLTKFSKLRKAVSLWTMFEWLHWDKPLHNRPKVYRNTIMTKQMFTRDIGVCVYEIGKVRFYIWNEGRPPSFQVQFRVSWSA</sequence>
<accession>A0A8T2X164</accession>
<evidence type="ECO:0000313" key="3">
    <source>
        <dbReference type="EMBL" id="KAH8485717.1"/>
    </source>
</evidence>
<proteinExistence type="predicted"/>
<gene>
    <name evidence="3" type="ORF">H0E87_027233</name>
</gene>
<keyword evidence="1" id="KW-0175">Coiled coil</keyword>
<dbReference type="EMBL" id="JACEGQ020000016">
    <property type="protein sequence ID" value="KAH8485717.1"/>
    <property type="molecule type" value="Genomic_DNA"/>
</dbReference>
<dbReference type="Proteomes" id="UP000807159">
    <property type="component" value="Chromosome 16"/>
</dbReference>
<dbReference type="AlphaFoldDB" id="A0A8T2X164"/>
<comment type="caution">
    <text evidence="3">The sequence shown here is derived from an EMBL/GenBank/DDBJ whole genome shotgun (WGS) entry which is preliminary data.</text>
</comment>
<protein>
    <submittedName>
        <fullName evidence="3">Uncharacterized protein</fullName>
    </submittedName>
</protein>
<name>A0A8T2X164_POPDE</name>
<feature type="compositionally biased region" description="Basic and acidic residues" evidence="2">
    <location>
        <begin position="659"/>
        <end position="670"/>
    </location>
</feature>
<feature type="region of interest" description="Disordered" evidence="2">
    <location>
        <begin position="628"/>
        <end position="681"/>
    </location>
</feature>
<reference evidence="3" key="1">
    <citation type="journal article" date="2021" name="J. Hered.">
        <title>Genome Assembly of Salicaceae Populus deltoides (Eastern Cottonwood) I-69 Based on Nanopore Sequencing and Hi-C Technologies.</title>
        <authorList>
            <person name="Bai S."/>
            <person name="Wu H."/>
            <person name="Zhang J."/>
            <person name="Pan Z."/>
            <person name="Zhao W."/>
            <person name="Li Z."/>
            <person name="Tong C."/>
        </authorList>
    </citation>
    <scope>NUCLEOTIDE SEQUENCE</scope>
    <source>
        <tissue evidence="3">Leaf</tissue>
    </source>
</reference>
<feature type="compositionally biased region" description="Basic and acidic residues" evidence="2">
    <location>
        <begin position="263"/>
        <end position="277"/>
    </location>
</feature>